<name>A0A8J5G7P8_ZINOF</name>
<gene>
    <name evidence="4" type="ORF">ZIOFF_041504</name>
</gene>
<dbReference type="Pfam" id="PF17766">
    <property type="entry name" value="fn3_6"/>
    <property type="match status" value="1"/>
</dbReference>
<dbReference type="InterPro" id="IPR041469">
    <property type="entry name" value="Subtilisin-like_FN3"/>
</dbReference>
<organism evidence="4 5">
    <name type="scientific">Zingiber officinale</name>
    <name type="common">Ginger</name>
    <name type="synonym">Amomum zingiber</name>
    <dbReference type="NCBI Taxonomy" id="94328"/>
    <lineage>
        <taxon>Eukaryota</taxon>
        <taxon>Viridiplantae</taxon>
        <taxon>Streptophyta</taxon>
        <taxon>Embryophyta</taxon>
        <taxon>Tracheophyta</taxon>
        <taxon>Spermatophyta</taxon>
        <taxon>Magnoliopsida</taxon>
        <taxon>Liliopsida</taxon>
        <taxon>Zingiberales</taxon>
        <taxon>Zingiberaceae</taxon>
        <taxon>Zingiber</taxon>
    </lineage>
</organism>
<evidence type="ECO:0000313" key="4">
    <source>
        <dbReference type="EMBL" id="KAG6501621.1"/>
    </source>
</evidence>
<dbReference type="EMBL" id="JACMSC010000011">
    <property type="protein sequence ID" value="KAG6501621.1"/>
    <property type="molecule type" value="Genomic_DNA"/>
</dbReference>
<dbReference type="Gene3D" id="2.60.40.2310">
    <property type="match status" value="1"/>
</dbReference>
<dbReference type="AlphaFoldDB" id="A0A8J5G7P8"/>
<evidence type="ECO:0000313" key="5">
    <source>
        <dbReference type="Proteomes" id="UP000734854"/>
    </source>
</evidence>
<evidence type="ECO:0000256" key="1">
    <source>
        <dbReference type="ARBA" id="ARBA00011073"/>
    </source>
</evidence>
<feature type="domain" description="Subtilisin-like protease fibronectin type-III" evidence="3">
    <location>
        <begin position="73"/>
        <end position="168"/>
    </location>
</feature>
<evidence type="ECO:0000259" key="3">
    <source>
        <dbReference type="Pfam" id="PF17766"/>
    </source>
</evidence>
<dbReference type="InterPro" id="IPR045051">
    <property type="entry name" value="SBT"/>
</dbReference>
<protein>
    <recommendedName>
        <fullName evidence="3">Subtilisin-like protease fibronectin type-III domain-containing protein</fullName>
    </recommendedName>
</protein>
<sequence>MKLTRPTQFPIEADGVPQKLVDPFDFGGGHINPNRALDPRLIYDVDPNDYFKFFNCTNDASNCDLVNAHLYHLNLPSVSISDLKSSVTIKRIVTNVGDTNTIYRARVESPPGAKIIVEPSVFKFNAFNKVHTFALTFTSLHAVQGDFNFGSLTWSDGGKHLVRIPLAIRVTIQDYFSDTSYLYIVYLGERRHEDPNLVTSSHHDLLSSLLGR</sequence>
<keyword evidence="5" id="KW-1185">Reference proteome</keyword>
<dbReference type="PANTHER" id="PTHR10795">
    <property type="entry name" value="PROPROTEIN CONVERTASE SUBTILISIN/KEXIN"/>
    <property type="match status" value="1"/>
</dbReference>
<evidence type="ECO:0000256" key="2">
    <source>
        <dbReference type="ARBA" id="ARBA00022729"/>
    </source>
</evidence>
<dbReference type="GO" id="GO:0004252">
    <property type="term" value="F:serine-type endopeptidase activity"/>
    <property type="evidence" value="ECO:0007669"/>
    <property type="project" value="InterPro"/>
</dbReference>
<accession>A0A8J5G7P8</accession>
<comment type="similarity">
    <text evidence="1">Belongs to the peptidase S8 family.</text>
</comment>
<dbReference type="InterPro" id="IPR036852">
    <property type="entry name" value="Peptidase_S8/S53_dom_sf"/>
</dbReference>
<reference evidence="4 5" key="1">
    <citation type="submission" date="2020-08" db="EMBL/GenBank/DDBJ databases">
        <title>Plant Genome Project.</title>
        <authorList>
            <person name="Zhang R.-G."/>
        </authorList>
    </citation>
    <scope>NUCLEOTIDE SEQUENCE [LARGE SCALE GENOMIC DNA]</scope>
    <source>
        <tissue evidence="4">Rhizome</tissue>
    </source>
</reference>
<dbReference type="Proteomes" id="UP000734854">
    <property type="component" value="Unassembled WGS sequence"/>
</dbReference>
<dbReference type="GO" id="GO:0006508">
    <property type="term" value="P:proteolysis"/>
    <property type="evidence" value="ECO:0007669"/>
    <property type="project" value="InterPro"/>
</dbReference>
<keyword evidence="2" id="KW-0732">Signal</keyword>
<proteinExistence type="inferred from homology"/>
<dbReference type="Gene3D" id="3.40.50.200">
    <property type="entry name" value="Peptidase S8/S53 domain"/>
    <property type="match status" value="1"/>
</dbReference>
<comment type="caution">
    <text evidence="4">The sequence shown here is derived from an EMBL/GenBank/DDBJ whole genome shotgun (WGS) entry which is preliminary data.</text>
</comment>